<keyword evidence="1" id="KW-0472">Membrane</keyword>
<reference evidence="3" key="1">
    <citation type="journal article" date="2006" name="PLoS Biol.">
        <title>Macronuclear genome sequence of the ciliate Tetrahymena thermophila, a model eukaryote.</title>
        <authorList>
            <person name="Eisen J.A."/>
            <person name="Coyne R.S."/>
            <person name="Wu M."/>
            <person name="Wu D."/>
            <person name="Thiagarajan M."/>
            <person name="Wortman J.R."/>
            <person name="Badger J.H."/>
            <person name="Ren Q."/>
            <person name="Amedeo P."/>
            <person name="Jones K.M."/>
            <person name="Tallon L.J."/>
            <person name="Delcher A.L."/>
            <person name="Salzberg S.L."/>
            <person name="Silva J.C."/>
            <person name="Haas B.J."/>
            <person name="Majoros W.H."/>
            <person name="Farzad M."/>
            <person name="Carlton J.M."/>
            <person name="Smith R.K. Jr."/>
            <person name="Garg J."/>
            <person name="Pearlman R.E."/>
            <person name="Karrer K.M."/>
            <person name="Sun L."/>
            <person name="Manning G."/>
            <person name="Elde N.C."/>
            <person name="Turkewitz A.P."/>
            <person name="Asai D.J."/>
            <person name="Wilkes D.E."/>
            <person name="Wang Y."/>
            <person name="Cai H."/>
            <person name="Collins K."/>
            <person name="Stewart B.A."/>
            <person name="Lee S.R."/>
            <person name="Wilamowska K."/>
            <person name="Weinberg Z."/>
            <person name="Ruzzo W.L."/>
            <person name="Wloga D."/>
            <person name="Gaertig J."/>
            <person name="Frankel J."/>
            <person name="Tsao C.-C."/>
            <person name="Gorovsky M.A."/>
            <person name="Keeling P.J."/>
            <person name="Waller R.F."/>
            <person name="Patron N.J."/>
            <person name="Cherry J.M."/>
            <person name="Stover N.A."/>
            <person name="Krieger C.J."/>
            <person name="del Toro C."/>
            <person name="Ryder H.F."/>
            <person name="Williamson S.C."/>
            <person name="Barbeau R.A."/>
            <person name="Hamilton E.P."/>
            <person name="Orias E."/>
        </authorList>
    </citation>
    <scope>NUCLEOTIDE SEQUENCE [LARGE SCALE GENOMIC DNA]</scope>
    <source>
        <strain evidence="3">SB210</strain>
    </source>
</reference>
<dbReference type="InParanoid" id="W7X4A8"/>
<protein>
    <submittedName>
        <fullName evidence="2">Transmembrane protein, putative</fullName>
    </submittedName>
</protein>
<dbReference type="AlphaFoldDB" id="W7X4A8"/>
<sequence>MILYQRSKQVQEILLYFHLRLNKAMVYSIFQILCISTEGQDKSLKQDLLLILTTFLTMTCREIQSIFIRIFILSQFFSLDNYVLKVLLFQKIITKKTFVSIALLVHLIQLMVKTVLNVLLYVRIHNYFYLKVIGGILQ</sequence>
<evidence type="ECO:0000313" key="2">
    <source>
        <dbReference type="EMBL" id="EWS74155.1"/>
    </source>
</evidence>
<gene>
    <name evidence="2" type="ORF">TTHERM_001081801</name>
</gene>
<feature type="transmembrane region" description="Helical" evidence="1">
    <location>
        <begin position="48"/>
        <end position="77"/>
    </location>
</feature>
<accession>W7X4A8</accession>
<dbReference type="GeneID" id="24441645"/>
<dbReference type="KEGG" id="tet:TTHERM_001081801"/>
<dbReference type="Proteomes" id="UP000009168">
    <property type="component" value="Unassembled WGS sequence"/>
</dbReference>
<keyword evidence="1" id="KW-1133">Transmembrane helix</keyword>
<proteinExistence type="predicted"/>
<dbReference type="RefSeq" id="XP_012653315.1">
    <property type="nucleotide sequence ID" value="XM_012797861.1"/>
</dbReference>
<feature type="transmembrane region" description="Helical" evidence="1">
    <location>
        <begin position="97"/>
        <end position="122"/>
    </location>
</feature>
<keyword evidence="3" id="KW-1185">Reference proteome</keyword>
<name>W7X4A8_TETTS</name>
<evidence type="ECO:0000256" key="1">
    <source>
        <dbReference type="SAM" id="Phobius"/>
    </source>
</evidence>
<keyword evidence="1 2" id="KW-0812">Transmembrane</keyword>
<evidence type="ECO:0000313" key="3">
    <source>
        <dbReference type="Proteomes" id="UP000009168"/>
    </source>
</evidence>
<dbReference type="EMBL" id="GG662684">
    <property type="protein sequence ID" value="EWS74155.1"/>
    <property type="molecule type" value="Genomic_DNA"/>
</dbReference>
<organism evidence="2 3">
    <name type="scientific">Tetrahymena thermophila (strain SB210)</name>
    <dbReference type="NCBI Taxonomy" id="312017"/>
    <lineage>
        <taxon>Eukaryota</taxon>
        <taxon>Sar</taxon>
        <taxon>Alveolata</taxon>
        <taxon>Ciliophora</taxon>
        <taxon>Intramacronucleata</taxon>
        <taxon>Oligohymenophorea</taxon>
        <taxon>Hymenostomatida</taxon>
        <taxon>Tetrahymenina</taxon>
        <taxon>Tetrahymenidae</taxon>
        <taxon>Tetrahymena</taxon>
    </lineage>
</organism>